<proteinExistence type="predicted"/>
<sequence>MKTQHTTTQWYSADRMHEMTKTWLSELHFIKDEQLFLEDLISDYSQKISNDDIYIKAQNAATALQRTKRGNHKLITDLTTHENQLSIMVDGIDQLDKEQQYKTNHVEFTKTISQFFYDYKAVKFEIFKLVKDLMKTDKQDPKL</sequence>
<reference evidence="1 2" key="1">
    <citation type="submission" date="2020-12" db="EMBL/GenBank/DDBJ databases">
        <title>Olleya sediminilitoris sp. nov., isolated from a tidal flat.</title>
        <authorList>
            <person name="Park S."/>
            <person name="Yoon J.-H."/>
        </authorList>
    </citation>
    <scope>NUCLEOTIDE SEQUENCE [LARGE SCALE GENOMIC DNA]</scope>
    <source>
        <strain evidence="1 2">YSTF-M6</strain>
    </source>
</reference>
<dbReference type="Proteomes" id="UP000605013">
    <property type="component" value="Unassembled WGS sequence"/>
</dbReference>
<keyword evidence="2" id="KW-1185">Reference proteome</keyword>
<name>A0ABS1WHQ1_9FLAO</name>
<evidence type="ECO:0000313" key="1">
    <source>
        <dbReference type="EMBL" id="MBL7558661.1"/>
    </source>
</evidence>
<comment type="caution">
    <text evidence="1">The sequence shown here is derived from an EMBL/GenBank/DDBJ whole genome shotgun (WGS) entry which is preliminary data.</text>
</comment>
<protein>
    <submittedName>
        <fullName evidence="1">Uncharacterized protein</fullName>
    </submittedName>
</protein>
<dbReference type="EMBL" id="JAEMEF010000002">
    <property type="protein sequence ID" value="MBL7558661.1"/>
    <property type="molecule type" value="Genomic_DNA"/>
</dbReference>
<dbReference type="RefSeq" id="WP_028291029.1">
    <property type="nucleotide sequence ID" value="NZ_JAEMEF010000002.1"/>
</dbReference>
<evidence type="ECO:0000313" key="2">
    <source>
        <dbReference type="Proteomes" id="UP000605013"/>
    </source>
</evidence>
<accession>A0ABS1WHQ1</accession>
<organism evidence="1 2">
    <name type="scientific">Olleya sediminilitoris</name>
    <dbReference type="NCBI Taxonomy" id="2795739"/>
    <lineage>
        <taxon>Bacteria</taxon>
        <taxon>Pseudomonadati</taxon>
        <taxon>Bacteroidota</taxon>
        <taxon>Flavobacteriia</taxon>
        <taxon>Flavobacteriales</taxon>
        <taxon>Flavobacteriaceae</taxon>
    </lineage>
</organism>
<gene>
    <name evidence="1" type="ORF">JAO71_02505</name>
</gene>